<dbReference type="PROSITE" id="PS50082">
    <property type="entry name" value="WD_REPEATS_2"/>
    <property type="match status" value="14"/>
</dbReference>
<evidence type="ECO:0000259" key="5">
    <source>
        <dbReference type="Pfam" id="PF20703"/>
    </source>
</evidence>
<keyword evidence="7" id="KW-1185">Reference proteome</keyword>
<evidence type="ECO:0000256" key="2">
    <source>
        <dbReference type="ARBA" id="ARBA00022737"/>
    </source>
</evidence>
<reference evidence="7" key="1">
    <citation type="journal article" date="2019" name="Int. J. Syst. Evol. Microbiol.">
        <title>The Global Catalogue of Microorganisms (GCM) 10K type strain sequencing project: providing services to taxonomists for standard genome sequencing and annotation.</title>
        <authorList>
            <consortium name="The Broad Institute Genomics Platform"/>
            <consortium name="The Broad Institute Genome Sequencing Center for Infectious Disease"/>
            <person name="Wu L."/>
            <person name="Ma J."/>
        </authorList>
    </citation>
    <scope>NUCLEOTIDE SEQUENCE [LARGE SCALE GENOMIC DNA]</scope>
    <source>
        <strain evidence="7">CECT 8064</strain>
    </source>
</reference>
<dbReference type="EMBL" id="JBHSFS010000039">
    <property type="protein sequence ID" value="MFC4518246.1"/>
    <property type="molecule type" value="Genomic_DNA"/>
</dbReference>
<feature type="repeat" description="WD" evidence="3">
    <location>
        <begin position="910"/>
        <end position="943"/>
    </location>
</feature>
<feature type="repeat" description="WD" evidence="3">
    <location>
        <begin position="1216"/>
        <end position="1257"/>
    </location>
</feature>
<dbReference type="InterPro" id="IPR001680">
    <property type="entry name" value="WD40_rpt"/>
</dbReference>
<dbReference type="InterPro" id="IPR020472">
    <property type="entry name" value="WD40_PAC1"/>
</dbReference>
<accession>A0ABV9BW74</accession>
<feature type="repeat" description="WD" evidence="3">
    <location>
        <begin position="1000"/>
        <end position="1041"/>
    </location>
</feature>
<keyword evidence="1 3" id="KW-0853">WD repeat</keyword>
<dbReference type="PRINTS" id="PR00320">
    <property type="entry name" value="GPROTEINBRPT"/>
</dbReference>
<dbReference type="RefSeq" id="WP_417924526.1">
    <property type="nucleotide sequence ID" value="NZ_JBHSFS010000039.1"/>
</dbReference>
<dbReference type="InterPro" id="IPR036322">
    <property type="entry name" value="WD40_repeat_dom_sf"/>
</dbReference>
<feature type="repeat" description="WD" evidence="3">
    <location>
        <begin position="1128"/>
        <end position="1160"/>
    </location>
</feature>
<dbReference type="PROSITE" id="PS00678">
    <property type="entry name" value="WD_REPEATS_1"/>
    <property type="match status" value="11"/>
</dbReference>
<feature type="repeat" description="WD" evidence="3">
    <location>
        <begin position="1261"/>
        <end position="1302"/>
    </location>
</feature>
<name>A0ABV9BW74_9ACTN</name>
<dbReference type="InterPro" id="IPR050349">
    <property type="entry name" value="WD_LIS1/nudF_dynein_reg"/>
</dbReference>
<evidence type="ECO:0000313" key="6">
    <source>
        <dbReference type="EMBL" id="MFC4518246.1"/>
    </source>
</evidence>
<feature type="repeat" description="WD" evidence="3">
    <location>
        <begin position="820"/>
        <end position="853"/>
    </location>
</feature>
<feature type="repeat" description="WD" evidence="3">
    <location>
        <begin position="1351"/>
        <end position="1392"/>
    </location>
</feature>
<dbReference type="CDD" id="cd00200">
    <property type="entry name" value="WD40"/>
    <property type="match status" value="2"/>
</dbReference>
<sequence length="1465" mass="157351">MFRLSMPGTRVLLVGTGAHGEESGLSPVPAVAATLSDLGQAMVERCGLAEDNLTVLPDPANPTELGNAVAEATEQARGVLWFHFVGHGLVGPSSELYLATSATDRRKGWFAHTALAYTAVRECLLQTGARSVVVVLDCCFSGRAVGFLGDDIGPGADLARVHGGFVLAAAAREGLALAVEGAAHTAFTGALIDLLREGDEEGPRQLTLRDATRYLDRVLRERGFPPPSHGASGWVEDLVLCVNPSYRPAPAPAPRPVTAGGVPQVCPYPGMRSFGPGESQWFFGRERLTGELTARMAECVHGTLPLVVVGPSGAGKSSLLGAGLLPALAMSDSPVTGSATWPRVLLTPTESPLTRLSARLAWTVGRPLTVSVRQLAEDPLLLVDEIRALLRDRNQGDRIAGARLVLVVDQLEEVFTECADEREREAYLRALCAVAEGGGGEPPALVVLGLRGDFFGHLTAYPALQPALRAPFPVGAMRPSELRSAIESPALPAGIVLQPGLVDVILRDLGVTDGPEAAHYEPGALPLLAQALRATWQEREGHTLTLEGYERIGGIHGAIATAAEDVYRELGPAGQETGRRLLLSMVRIDDRGEHTRRLVEREQLVAGYEDPSAAAEALDAMARARLVTLDEKHVQITHEILLRHWPLLRQWISADHKDLLTLQQLTAAAQAWHDDGRRSSDLYEDHRLEAVVAWLDTGGPHGRTEPLVNEFLRASKAREAEKRQAERRRTRWLHRTVAILTGLVLLAATTTVVAFLSRQEATKQRNQALSQSVAGESASLRGSDSALAAQLGLAAYRLAPTLAARSGLLGAFSPSYATRLPGHRHGSEWVAFSPDGRVLATSGGDGSARLWDMTDPYHPRDQAELRGHQGTVIAVSFSPDGRTLATAGGDRTTRLWDVRDPRHPKGLATLREHTDGVASVAFSPDGRLMATASFDRTARLWDVTDLTNPRPRGVLRGHADGLFKIAFSPAGHWVATASLDHTARLWNIDDPEHPRAGETLTGHTKGLFQASFSPDAKLLATAALDGTARLWDVSDPEHPRPRAQIDGPSGGLRTVTFSPHGDTLAAAGYDNVVRLWNVTDPDHPGLPVVLEGHADVVRSVAYSPDGRFLASAAKDDAIRVWSLTGPTPFAHGDKVSAVFFAPDGRSVMSAGYDRRLRLWDASAPNGRAFLLDGHKDGVIAAELSHRGTALATGSFDKSARLWDLSDQSHPVPAGVLTGHTGIVNSVAFAPDDRTLATASFDGTARLWDVTDIRRPRALPVLRGHTGDVYAVAYSPDGRVVATASTDQTVRLWDVSSPDHPRHLTVLKGHTDAVNAVGFSPDGRILASSGDDRTARLWDVSQPDRPRSLAVLTGHTDGVNAVAFSPDGQTLATASDDRTTRLWNISRPEHPEEQALLNGHTDKVVAVRFSPDGHTLVTGSYDNTARLWETDPRRVAERVCSVAVPPITRKQWSHYFPGVDYTPPCS</sequence>
<dbReference type="Gene3D" id="3.40.50.1460">
    <property type="match status" value="1"/>
</dbReference>
<dbReference type="SUPFAM" id="SSF50978">
    <property type="entry name" value="WD40 repeat-like"/>
    <property type="match status" value="2"/>
</dbReference>
<dbReference type="NCBIfam" id="NF047832">
    <property type="entry name" value="caspase_w_EACC1"/>
    <property type="match status" value="1"/>
</dbReference>
<dbReference type="Proteomes" id="UP001595990">
    <property type="component" value="Unassembled WGS sequence"/>
</dbReference>
<feature type="repeat" description="WD" evidence="3">
    <location>
        <begin position="1306"/>
        <end position="1347"/>
    </location>
</feature>
<proteinExistence type="predicted"/>
<dbReference type="InterPro" id="IPR019775">
    <property type="entry name" value="WD40_repeat_CS"/>
</dbReference>
<feature type="repeat" description="WD" evidence="3">
    <location>
        <begin position="865"/>
        <end position="899"/>
    </location>
</feature>
<dbReference type="Gene3D" id="2.130.10.10">
    <property type="entry name" value="YVTN repeat-like/Quinoprotein amine dehydrogenase"/>
    <property type="match status" value="5"/>
</dbReference>
<organism evidence="6 7">
    <name type="scientific">Streptomyces ehimensis</name>
    <dbReference type="NCBI Taxonomy" id="68195"/>
    <lineage>
        <taxon>Bacteria</taxon>
        <taxon>Bacillati</taxon>
        <taxon>Actinomycetota</taxon>
        <taxon>Actinomycetes</taxon>
        <taxon>Kitasatosporales</taxon>
        <taxon>Streptomycetaceae</taxon>
        <taxon>Streptomyces</taxon>
    </lineage>
</organism>
<dbReference type="InterPro" id="IPR015943">
    <property type="entry name" value="WD40/YVTN_repeat-like_dom_sf"/>
</dbReference>
<keyword evidence="2" id="KW-0677">Repeat</keyword>
<dbReference type="InterPro" id="IPR049052">
    <property type="entry name" value="nSTAND1"/>
</dbReference>
<dbReference type="PANTHER" id="PTHR44129">
    <property type="entry name" value="WD REPEAT-CONTAINING PROTEIN POP1"/>
    <property type="match status" value="1"/>
</dbReference>
<protein>
    <recommendedName>
        <fullName evidence="5">Novel STAND NTPase 1 domain-containing protein</fullName>
    </recommendedName>
</protein>
<dbReference type="SMART" id="SM00320">
    <property type="entry name" value="WD40"/>
    <property type="match status" value="14"/>
</dbReference>
<dbReference type="Pfam" id="PF00400">
    <property type="entry name" value="WD40"/>
    <property type="match status" value="14"/>
</dbReference>
<gene>
    <name evidence="6" type="ORF">ACFPEN_35925</name>
</gene>
<feature type="repeat" description="WD" evidence="3">
    <location>
        <begin position="955"/>
        <end position="996"/>
    </location>
</feature>
<feature type="region of interest" description="Disordered" evidence="4">
    <location>
        <begin position="1032"/>
        <end position="1051"/>
    </location>
</feature>
<feature type="repeat" description="WD" evidence="3">
    <location>
        <begin position="1171"/>
        <end position="1205"/>
    </location>
</feature>
<comment type="caution">
    <text evidence="6">The sequence shown here is derived from an EMBL/GenBank/DDBJ whole genome shotgun (WGS) entry which is preliminary data.</text>
</comment>
<feature type="repeat" description="WD" evidence="3">
    <location>
        <begin position="1045"/>
        <end position="1078"/>
    </location>
</feature>
<evidence type="ECO:0000256" key="4">
    <source>
        <dbReference type="SAM" id="MobiDB-lite"/>
    </source>
</evidence>
<feature type="repeat" description="WD" evidence="3">
    <location>
        <begin position="1090"/>
        <end position="1123"/>
    </location>
</feature>
<feature type="repeat" description="WD" evidence="3">
    <location>
        <begin position="1396"/>
        <end position="1437"/>
    </location>
</feature>
<evidence type="ECO:0000256" key="3">
    <source>
        <dbReference type="PROSITE-ProRule" id="PRU00221"/>
    </source>
</evidence>
<dbReference type="Pfam" id="PF20703">
    <property type="entry name" value="nSTAND1"/>
    <property type="match status" value="1"/>
</dbReference>
<dbReference type="PROSITE" id="PS50294">
    <property type="entry name" value="WD_REPEATS_REGION"/>
    <property type="match status" value="14"/>
</dbReference>
<evidence type="ECO:0000313" key="7">
    <source>
        <dbReference type="Proteomes" id="UP001595990"/>
    </source>
</evidence>
<feature type="domain" description="Novel STAND NTPase 1" evidence="5">
    <location>
        <begin position="267"/>
        <end position="679"/>
    </location>
</feature>
<evidence type="ECO:0000256" key="1">
    <source>
        <dbReference type="ARBA" id="ARBA00022574"/>
    </source>
</evidence>